<name>A0ABS2NPQ9_9FIRM</name>
<feature type="chain" id="PRO_5045283964" evidence="1">
    <location>
        <begin position="25"/>
        <end position="49"/>
    </location>
</feature>
<feature type="signal peptide" evidence="1">
    <location>
        <begin position="1"/>
        <end position="24"/>
    </location>
</feature>
<protein>
    <submittedName>
        <fullName evidence="2">Uncharacterized protein</fullName>
    </submittedName>
</protein>
<reference evidence="2 3" key="1">
    <citation type="submission" date="2021-01" db="EMBL/GenBank/DDBJ databases">
        <title>Genomic Encyclopedia of Type Strains, Phase IV (KMG-IV): sequencing the most valuable type-strain genomes for metagenomic binning, comparative biology and taxonomic classification.</title>
        <authorList>
            <person name="Goeker M."/>
        </authorList>
    </citation>
    <scope>NUCLEOTIDE SEQUENCE [LARGE SCALE GENOMIC DNA]</scope>
    <source>
        <strain evidence="2 3">DSM 25890</strain>
    </source>
</reference>
<organism evidence="2 3">
    <name type="scientific">Alkaliphilus hydrothermalis</name>
    <dbReference type="NCBI Taxonomy" id="1482730"/>
    <lineage>
        <taxon>Bacteria</taxon>
        <taxon>Bacillati</taxon>
        <taxon>Bacillota</taxon>
        <taxon>Clostridia</taxon>
        <taxon>Peptostreptococcales</taxon>
        <taxon>Natronincolaceae</taxon>
        <taxon>Alkaliphilus</taxon>
    </lineage>
</organism>
<keyword evidence="1" id="KW-0732">Signal</keyword>
<dbReference type="PROSITE" id="PS51257">
    <property type="entry name" value="PROKAR_LIPOPROTEIN"/>
    <property type="match status" value="1"/>
</dbReference>
<evidence type="ECO:0000313" key="3">
    <source>
        <dbReference type="Proteomes" id="UP001314796"/>
    </source>
</evidence>
<gene>
    <name evidence="2" type="ORF">JOC73_001485</name>
</gene>
<dbReference type="Proteomes" id="UP001314796">
    <property type="component" value="Unassembled WGS sequence"/>
</dbReference>
<comment type="caution">
    <text evidence="2">The sequence shown here is derived from an EMBL/GenBank/DDBJ whole genome shotgun (WGS) entry which is preliminary data.</text>
</comment>
<sequence>MKTKKLIWAAILIVSLGTFTTGCGKENDNKETVELQIIEENQLSQLPIT</sequence>
<evidence type="ECO:0000313" key="2">
    <source>
        <dbReference type="EMBL" id="MBM7614923.1"/>
    </source>
</evidence>
<dbReference type="EMBL" id="JAFBEE010000008">
    <property type="protein sequence ID" value="MBM7614923.1"/>
    <property type="molecule type" value="Genomic_DNA"/>
</dbReference>
<proteinExistence type="predicted"/>
<keyword evidence="3" id="KW-1185">Reference proteome</keyword>
<evidence type="ECO:0000256" key="1">
    <source>
        <dbReference type="SAM" id="SignalP"/>
    </source>
</evidence>
<dbReference type="RefSeq" id="WP_204401605.1">
    <property type="nucleotide sequence ID" value="NZ_JAFBEE010000008.1"/>
</dbReference>
<accession>A0ABS2NPQ9</accession>